<gene>
    <name evidence="2" type="ORF">BEN49_12295</name>
</gene>
<dbReference type="RefSeq" id="WP_070746101.1">
    <property type="nucleotide sequence ID" value="NZ_MDZA01000414.1"/>
</dbReference>
<proteinExistence type="predicted"/>
<keyword evidence="1" id="KW-1133">Transmembrane helix</keyword>
<keyword evidence="1" id="KW-0812">Transmembrane</keyword>
<protein>
    <submittedName>
        <fullName evidence="2">Uncharacterized protein</fullName>
    </submittedName>
</protein>
<feature type="transmembrane region" description="Helical" evidence="1">
    <location>
        <begin position="21"/>
        <end position="45"/>
    </location>
</feature>
<evidence type="ECO:0000256" key="1">
    <source>
        <dbReference type="SAM" id="Phobius"/>
    </source>
</evidence>
<organism evidence="2 3">
    <name type="scientific">Hymenobacter coccineus</name>
    <dbReference type="NCBI Taxonomy" id="1908235"/>
    <lineage>
        <taxon>Bacteria</taxon>
        <taxon>Pseudomonadati</taxon>
        <taxon>Bacteroidota</taxon>
        <taxon>Cytophagia</taxon>
        <taxon>Cytophagales</taxon>
        <taxon>Hymenobacteraceae</taxon>
        <taxon>Hymenobacter</taxon>
    </lineage>
</organism>
<accession>A0A1G1SYE2</accession>
<dbReference type="Proteomes" id="UP000177506">
    <property type="component" value="Unassembled WGS sequence"/>
</dbReference>
<evidence type="ECO:0000313" key="2">
    <source>
        <dbReference type="EMBL" id="OGX83648.1"/>
    </source>
</evidence>
<sequence>MSQLFSFSRFSRLFRRHTAEFLPSYAMATAVLAGGIGLVLGFVVYMNVLNTTIQGMLFMLGLLAAGALFTAGIFAQYGAPKQATVALTLPASQLEKYLVGWVYSFLIFSVVYTAAFYLVDWLMVSADDWYGRPKELFHLFDAQKIYEIYFYYAALHAGALWGAIFFEKNHFLKTAFGALVLAVVLVAANYQVVKAFAGDKLQMASPFSGITLNDATGFYRVSLPEAQAQWYILLPLVLAALLWRATYLRLTEKQL</sequence>
<dbReference type="EMBL" id="MDZA01000414">
    <property type="protein sequence ID" value="OGX83648.1"/>
    <property type="molecule type" value="Genomic_DNA"/>
</dbReference>
<name>A0A1G1SYE2_9BACT</name>
<reference evidence="2 3" key="1">
    <citation type="submission" date="2016-08" db="EMBL/GenBank/DDBJ databases">
        <title>Hymenobacter coccineus sp. nov., Hymenobacter lapidarius sp. nov. and Hymenobacter glacialis sp. nov., isolated from Antarctic soil.</title>
        <authorList>
            <person name="Sedlacek I."/>
            <person name="Kralova S."/>
            <person name="Kyrova K."/>
            <person name="Maslanova I."/>
            <person name="Stankova E."/>
            <person name="Vrbovska V."/>
            <person name="Nemec M."/>
            <person name="Bartak M."/>
            <person name="Svec P."/>
            <person name="Busse H.-J."/>
            <person name="Pantucek R."/>
        </authorList>
    </citation>
    <scope>NUCLEOTIDE SEQUENCE [LARGE SCALE GENOMIC DNA]</scope>
    <source>
        <strain evidence="2 3">CCM 8649</strain>
    </source>
</reference>
<feature type="transmembrane region" description="Helical" evidence="1">
    <location>
        <begin position="148"/>
        <end position="166"/>
    </location>
</feature>
<keyword evidence="3" id="KW-1185">Reference proteome</keyword>
<comment type="caution">
    <text evidence="2">The sequence shown here is derived from an EMBL/GenBank/DDBJ whole genome shotgun (WGS) entry which is preliminary data.</text>
</comment>
<feature type="transmembrane region" description="Helical" evidence="1">
    <location>
        <begin position="175"/>
        <end position="193"/>
    </location>
</feature>
<feature type="transmembrane region" description="Helical" evidence="1">
    <location>
        <begin position="98"/>
        <end position="119"/>
    </location>
</feature>
<feature type="transmembrane region" description="Helical" evidence="1">
    <location>
        <begin position="228"/>
        <end position="247"/>
    </location>
</feature>
<dbReference type="OrthoDB" id="1523880at2"/>
<feature type="transmembrane region" description="Helical" evidence="1">
    <location>
        <begin position="57"/>
        <end position="77"/>
    </location>
</feature>
<keyword evidence="1" id="KW-0472">Membrane</keyword>
<evidence type="ECO:0000313" key="3">
    <source>
        <dbReference type="Proteomes" id="UP000177506"/>
    </source>
</evidence>
<dbReference type="AlphaFoldDB" id="A0A1G1SYE2"/>